<keyword evidence="3" id="KW-0274">FAD</keyword>
<dbReference type="Gene3D" id="3.50.50.60">
    <property type="entry name" value="FAD/NAD(P)-binding domain"/>
    <property type="match status" value="1"/>
</dbReference>
<dbReference type="InterPro" id="IPR050562">
    <property type="entry name" value="FAD_mOase_fung"/>
</dbReference>
<evidence type="ECO:0000313" key="6">
    <source>
        <dbReference type="EMBL" id="KAG9323778.1"/>
    </source>
</evidence>
<organism evidence="6 7">
    <name type="scientific">Mortierella alpina</name>
    <name type="common">Oleaginous fungus</name>
    <name type="synonym">Mortierella renispora</name>
    <dbReference type="NCBI Taxonomy" id="64518"/>
    <lineage>
        <taxon>Eukaryota</taxon>
        <taxon>Fungi</taxon>
        <taxon>Fungi incertae sedis</taxon>
        <taxon>Mucoromycota</taxon>
        <taxon>Mortierellomycotina</taxon>
        <taxon>Mortierellomycetes</taxon>
        <taxon>Mortierellales</taxon>
        <taxon>Mortierellaceae</taxon>
        <taxon>Mortierella</taxon>
    </lineage>
</organism>
<dbReference type="Pfam" id="PF01494">
    <property type="entry name" value="FAD_binding_3"/>
    <property type="match status" value="1"/>
</dbReference>
<evidence type="ECO:0000256" key="2">
    <source>
        <dbReference type="ARBA" id="ARBA00022630"/>
    </source>
</evidence>
<dbReference type="GO" id="GO:0071949">
    <property type="term" value="F:FAD binding"/>
    <property type="evidence" value="ECO:0007669"/>
    <property type="project" value="InterPro"/>
</dbReference>
<evidence type="ECO:0000256" key="4">
    <source>
        <dbReference type="ARBA" id="ARBA00023002"/>
    </source>
</evidence>
<evidence type="ECO:0000313" key="7">
    <source>
        <dbReference type="Proteomes" id="UP000717515"/>
    </source>
</evidence>
<reference evidence="6" key="1">
    <citation type="submission" date="2021-07" db="EMBL/GenBank/DDBJ databases">
        <title>Draft genome of Mortierella alpina, strain LL118, isolated from an aspen leaf litter sample.</title>
        <authorList>
            <person name="Yang S."/>
            <person name="Vinatzer B.A."/>
        </authorList>
    </citation>
    <scope>NUCLEOTIDE SEQUENCE</scope>
    <source>
        <strain evidence="6">LL118</strain>
    </source>
</reference>
<evidence type="ECO:0000259" key="5">
    <source>
        <dbReference type="Pfam" id="PF01494"/>
    </source>
</evidence>
<dbReference type="GO" id="GO:0004497">
    <property type="term" value="F:monooxygenase activity"/>
    <property type="evidence" value="ECO:0007669"/>
    <property type="project" value="InterPro"/>
</dbReference>
<keyword evidence="2" id="KW-0285">Flavoprotein</keyword>
<dbReference type="AlphaFoldDB" id="A0A9P8A3R2"/>
<gene>
    <name evidence="6" type="ORF">KVV02_000831</name>
</gene>
<keyword evidence="4" id="KW-0560">Oxidoreductase</keyword>
<dbReference type="SUPFAM" id="SSF51905">
    <property type="entry name" value="FAD/NAD(P)-binding domain"/>
    <property type="match status" value="1"/>
</dbReference>
<dbReference type="InterPro" id="IPR002938">
    <property type="entry name" value="FAD-bd"/>
</dbReference>
<dbReference type="EMBL" id="JAIFTL010000088">
    <property type="protein sequence ID" value="KAG9323778.1"/>
    <property type="molecule type" value="Genomic_DNA"/>
</dbReference>
<sequence>MTTTAQTGPKVLIVGAGLGGVTLAILLEKAGVPYEVFERATTVKPLGSAMHIGPKLHPLFEQIGVYDEFVALSKHLIDVRGHNEKREFQRSLDFTTAEAICTCIVGQTGPLDPEEFPQLKNPICEFFSTLGDNKPYSDEITQVFTEYRAERYPIVREAFVSSQMLSWTIDRGFKGTLARLVARNLPYWLWKKFLVKGAKERPQVGFLPERKNMGTVPADVQPSFLRAQEARKMALAV</sequence>
<comment type="similarity">
    <text evidence="1">Belongs to the paxM FAD-dependent monooxygenase family.</text>
</comment>
<dbReference type="InterPro" id="IPR036188">
    <property type="entry name" value="FAD/NAD-bd_sf"/>
</dbReference>
<dbReference type="Proteomes" id="UP000717515">
    <property type="component" value="Unassembled WGS sequence"/>
</dbReference>
<evidence type="ECO:0000256" key="1">
    <source>
        <dbReference type="ARBA" id="ARBA00007992"/>
    </source>
</evidence>
<accession>A0A9P8A3R2</accession>
<proteinExistence type="inferred from homology"/>
<evidence type="ECO:0000256" key="3">
    <source>
        <dbReference type="ARBA" id="ARBA00022827"/>
    </source>
</evidence>
<name>A0A9P8A3R2_MORAP</name>
<protein>
    <recommendedName>
        <fullName evidence="5">FAD-binding domain-containing protein</fullName>
    </recommendedName>
</protein>
<dbReference type="PANTHER" id="PTHR47356">
    <property type="entry name" value="FAD-DEPENDENT MONOOXYGENASE ASQG-RELATED"/>
    <property type="match status" value="1"/>
</dbReference>
<comment type="caution">
    <text evidence="6">The sequence shown here is derived from an EMBL/GenBank/DDBJ whole genome shotgun (WGS) entry which is preliminary data.</text>
</comment>
<feature type="domain" description="FAD-binding" evidence="5">
    <location>
        <begin position="10"/>
        <end position="105"/>
    </location>
</feature>
<dbReference type="PANTHER" id="PTHR47356:SF2">
    <property type="entry name" value="FAD-BINDING DOMAIN-CONTAINING PROTEIN-RELATED"/>
    <property type="match status" value="1"/>
</dbReference>